<dbReference type="Gene3D" id="3.50.50.100">
    <property type="match status" value="1"/>
</dbReference>
<dbReference type="InterPro" id="IPR023753">
    <property type="entry name" value="FAD/NAD-binding_dom"/>
</dbReference>
<proteinExistence type="predicted"/>
<organism evidence="2 3">
    <name type="scientific">Sulfobacillus benefaciens</name>
    <dbReference type="NCBI Taxonomy" id="453960"/>
    <lineage>
        <taxon>Bacteria</taxon>
        <taxon>Bacillati</taxon>
        <taxon>Bacillota</taxon>
        <taxon>Clostridia</taxon>
        <taxon>Eubacteriales</taxon>
        <taxon>Clostridiales Family XVII. Incertae Sedis</taxon>
        <taxon>Sulfobacillus</taxon>
    </lineage>
</organism>
<comment type="caution">
    <text evidence="2">The sequence shown here is derived from an EMBL/GenBank/DDBJ whole genome shotgun (WGS) entry which is preliminary data.</text>
</comment>
<feature type="domain" description="FAD/NAD(P)-binding" evidence="1">
    <location>
        <begin position="4"/>
        <end position="311"/>
    </location>
</feature>
<dbReference type="GO" id="GO:0016491">
    <property type="term" value="F:oxidoreductase activity"/>
    <property type="evidence" value="ECO:0007669"/>
    <property type="project" value="InterPro"/>
</dbReference>
<reference evidence="2 3" key="1">
    <citation type="journal article" date="2014" name="BMC Genomics">
        <title>Comparison of environmental and isolate Sulfobacillus genomes reveals diverse carbon, sulfur, nitrogen, and hydrogen metabolisms.</title>
        <authorList>
            <person name="Justice N.B."/>
            <person name="Norman A."/>
            <person name="Brown C.T."/>
            <person name="Singh A."/>
            <person name="Thomas B.C."/>
            <person name="Banfield J.F."/>
        </authorList>
    </citation>
    <scope>NUCLEOTIDE SEQUENCE [LARGE SCALE GENOMIC DNA]</scope>
    <source>
        <strain evidence="2">AMDSBA4</strain>
    </source>
</reference>
<name>A0A2T2XC32_9FIRM</name>
<dbReference type="InterPro" id="IPR052541">
    <property type="entry name" value="SQRD"/>
</dbReference>
<evidence type="ECO:0000259" key="1">
    <source>
        <dbReference type="Pfam" id="PF07992"/>
    </source>
</evidence>
<protein>
    <submittedName>
        <fullName evidence="2">Pyridine nucleotide-disulfide oxidoreductase</fullName>
    </submittedName>
</protein>
<dbReference type="EMBL" id="PXYW01000053">
    <property type="protein sequence ID" value="PSR32065.1"/>
    <property type="molecule type" value="Genomic_DNA"/>
</dbReference>
<dbReference type="Pfam" id="PF07992">
    <property type="entry name" value="Pyr_redox_2"/>
    <property type="match status" value="1"/>
</dbReference>
<evidence type="ECO:0000313" key="3">
    <source>
        <dbReference type="Proteomes" id="UP000242972"/>
    </source>
</evidence>
<dbReference type="PANTHER" id="PTHR43755">
    <property type="match status" value="1"/>
</dbReference>
<dbReference type="InterPro" id="IPR036188">
    <property type="entry name" value="FAD/NAD-bd_sf"/>
</dbReference>
<gene>
    <name evidence="2" type="ORF">C7B46_16000</name>
</gene>
<dbReference type="PANTHER" id="PTHR43755:SF1">
    <property type="entry name" value="FAD-DEPENDENT PYRIDINE NUCLEOTIDE-DISULPHIDE OXIDOREDUCTASE"/>
    <property type="match status" value="1"/>
</dbReference>
<dbReference type="AlphaFoldDB" id="A0A2T2XC32"/>
<evidence type="ECO:0000313" key="2">
    <source>
        <dbReference type="EMBL" id="PSR32065.1"/>
    </source>
</evidence>
<dbReference type="Proteomes" id="UP000242972">
    <property type="component" value="Unassembled WGS sequence"/>
</dbReference>
<sequence length="393" mass="44613">MTTRAVVLGARFGGLAVTTWLRRLYSPKELDIILIDRWQDTIYRPGLVHAMDQPPFGFVHRVSMPLADHCRRLHIKSVQDIIVEIDPDGQKVYTASLPATDYDVLFIATGSESAWENIPGLNIRHGGVCEGYQARHSSWKREQWKQGHFVFAAGPIVGSPHWNPKITVGCECPLLESAFLFESWLNNQGLRNKTQITVLTPATSLAENTSPKVQQRVAQLMKSHGIDVLTQCEFERVTDKDIYIKGQRIPYDGSLWVPPIKGPSWLTGTKVDDGYGWIPTDSYLNHPQYENIYAVGDGTSHPWPKMGHAAMVQSRVAVHHWHAKRHLKKLPAPYRPYLVWLLETGGPYSQFTVTNVFYGGTRNIVYQGRWPAWIKRMFQRGYVWSTGSLPVMP</sequence>
<dbReference type="SUPFAM" id="SSF51905">
    <property type="entry name" value="FAD/NAD(P)-binding domain"/>
    <property type="match status" value="1"/>
</dbReference>
<accession>A0A2T2XC32</accession>